<dbReference type="GO" id="GO:0046872">
    <property type="term" value="F:metal ion binding"/>
    <property type="evidence" value="ECO:0007669"/>
    <property type="project" value="UniProtKB-KW"/>
</dbReference>
<evidence type="ECO:0000313" key="7">
    <source>
        <dbReference type="Proteomes" id="UP000599024"/>
    </source>
</evidence>
<feature type="region of interest" description="Disordered" evidence="4">
    <location>
        <begin position="212"/>
        <end position="237"/>
    </location>
</feature>
<protein>
    <submittedName>
        <fullName evidence="6">4Fe-4S binding protein</fullName>
    </submittedName>
</protein>
<dbReference type="InterPro" id="IPR017900">
    <property type="entry name" value="4Fe4S_Fe_S_CS"/>
</dbReference>
<evidence type="ECO:0000256" key="4">
    <source>
        <dbReference type="SAM" id="MobiDB-lite"/>
    </source>
</evidence>
<dbReference type="PROSITE" id="PS00198">
    <property type="entry name" value="4FE4S_FER_1"/>
    <property type="match status" value="1"/>
</dbReference>
<dbReference type="GO" id="GO:0051536">
    <property type="term" value="F:iron-sulfur cluster binding"/>
    <property type="evidence" value="ECO:0007669"/>
    <property type="project" value="UniProtKB-KW"/>
</dbReference>
<dbReference type="Pfam" id="PF12838">
    <property type="entry name" value="Fer4_7"/>
    <property type="match status" value="1"/>
</dbReference>
<proteinExistence type="predicted"/>
<evidence type="ECO:0000259" key="5">
    <source>
        <dbReference type="PROSITE" id="PS51379"/>
    </source>
</evidence>
<evidence type="ECO:0000256" key="2">
    <source>
        <dbReference type="ARBA" id="ARBA00023004"/>
    </source>
</evidence>
<dbReference type="InterPro" id="IPR017896">
    <property type="entry name" value="4Fe4S_Fe-S-bd"/>
</dbReference>
<reference evidence="6 7" key="1">
    <citation type="submission" date="2020-08" db="EMBL/GenBank/DDBJ databases">
        <title>Bridging the membrane lipid divide: bacteria of the FCB group superphylum have the potential to synthesize archaeal ether lipids.</title>
        <authorList>
            <person name="Villanueva L."/>
            <person name="Von Meijenfeldt F.A.B."/>
            <person name="Westbye A.B."/>
            <person name="Yadav S."/>
            <person name="Hopmans E.C."/>
            <person name="Dutilh B.E."/>
            <person name="Sinninghe Damste J.S."/>
        </authorList>
    </citation>
    <scope>NUCLEOTIDE SEQUENCE [LARGE SCALE GENOMIC DNA]</scope>
    <source>
        <strain evidence="6">NIOZ-UU81</strain>
    </source>
</reference>
<comment type="caution">
    <text evidence="6">The sequence shown here is derived from an EMBL/GenBank/DDBJ whole genome shotgun (WGS) entry which is preliminary data.</text>
</comment>
<evidence type="ECO:0000256" key="3">
    <source>
        <dbReference type="ARBA" id="ARBA00023014"/>
    </source>
</evidence>
<feature type="domain" description="4Fe-4S ferredoxin-type" evidence="5">
    <location>
        <begin position="266"/>
        <end position="296"/>
    </location>
</feature>
<feature type="domain" description="4Fe-4S ferredoxin-type" evidence="5">
    <location>
        <begin position="60"/>
        <end position="89"/>
    </location>
</feature>
<keyword evidence="1" id="KW-0479">Metal-binding</keyword>
<dbReference type="PANTHER" id="PTHR43122">
    <property type="entry name" value="FERREDOXIN SUBUNIT OF PYRUVATE:FLAVODOXIN OXIDOREDUCTASE-RELATED"/>
    <property type="match status" value="1"/>
</dbReference>
<feature type="domain" description="4Fe-4S ferredoxin-type" evidence="5">
    <location>
        <begin position="300"/>
        <end position="329"/>
    </location>
</feature>
<name>A0A8J6N7K5_9BACT</name>
<dbReference type="EMBL" id="JACNLK010000031">
    <property type="protein sequence ID" value="MBC8208213.1"/>
    <property type="molecule type" value="Genomic_DNA"/>
</dbReference>
<dbReference type="PANTHER" id="PTHR43122:SF2">
    <property type="entry name" value="FERREDOXIN SUBUNIT OF PYRUVATE:FLAVODOXIN OXIDOREDUCTASE"/>
    <property type="match status" value="1"/>
</dbReference>
<dbReference type="Proteomes" id="UP000599024">
    <property type="component" value="Unassembled WGS sequence"/>
</dbReference>
<dbReference type="SUPFAM" id="SSF54862">
    <property type="entry name" value="4Fe-4S ferredoxins"/>
    <property type="match status" value="2"/>
</dbReference>
<gene>
    <name evidence="6" type="ORF">H8E79_03465</name>
</gene>
<feature type="compositionally biased region" description="Polar residues" evidence="4">
    <location>
        <begin position="219"/>
        <end position="237"/>
    </location>
</feature>
<keyword evidence="3" id="KW-0411">Iron-sulfur</keyword>
<dbReference type="AlphaFoldDB" id="A0A8J6N7K5"/>
<keyword evidence="2" id="KW-0408">Iron</keyword>
<evidence type="ECO:0000313" key="6">
    <source>
        <dbReference type="EMBL" id="MBC8208213.1"/>
    </source>
</evidence>
<dbReference type="Gene3D" id="3.30.70.20">
    <property type="match status" value="2"/>
</dbReference>
<sequence>MNGEPQVIMLLQALFNRFITATTATISFDQRRCLRARLNTNECRVCLDVCPSRALSLSNQTVQFDNSRCTSCLRCLSVCPNDALTDSIDLGHLLHQLAHKSGIIISCDQSKTHDNQLTIPCIGLLSEPLLAAMNAVSQGTFHLDVEHCPRCRNQHTLCNLHQINQKLQKQSKDRGGEFRLLYWTEQDRKKKDHSLNERRVFLSFTGKSIARNSKKAVRQATNNPEATPPDQKSTLKQPTKIQKVLRTAMDLLPPDRTGERDILRSYFFTLQAAPHCDCCPRCSGMCPTGALKRTTENGSRQLNFTSSSCSGCGLCIAFCKKKALQIHQGYANDPRLTVQLIQQTAPPTA</sequence>
<accession>A0A8J6N7K5</accession>
<evidence type="ECO:0000256" key="1">
    <source>
        <dbReference type="ARBA" id="ARBA00022723"/>
    </source>
</evidence>
<organism evidence="6 7">
    <name type="scientific">Candidatus Desulfatifera sulfidica</name>
    <dbReference type="NCBI Taxonomy" id="2841691"/>
    <lineage>
        <taxon>Bacteria</taxon>
        <taxon>Pseudomonadati</taxon>
        <taxon>Thermodesulfobacteriota</taxon>
        <taxon>Desulfobulbia</taxon>
        <taxon>Desulfobulbales</taxon>
        <taxon>Desulfobulbaceae</taxon>
        <taxon>Candidatus Desulfatifera</taxon>
    </lineage>
</organism>
<dbReference type="PROSITE" id="PS51379">
    <property type="entry name" value="4FE4S_FER_2"/>
    <property type="match status" value="3"/>
</dbReference>